<dbReference type="Proteomes" id="UP000237797">
    <property type="component" value="Unassembled WGS sequence"/>
</dbReference>
<dbReference type="RefSeq" id="WP_106343504.1">
    <property type="nucleotide sequence ID" value="NZ_PVNE01000001.1"/>
</dbReference>
<dbReference type="PRINTS" id="PR00502">
    <property type="entry name" value="NUDIXFAMILY"/>
</dbReference>
<dbReference type="EMBL" id="PVNE01000001">
    <property type="protein sequence ID" value="PRX42546.1"/>
    <property type="molecule type" value="Genomic_DNA"/>
</dbReference>
<comment type="cofactor">
    <cofactor evidence="1">
        <name>Mg(2+)</name>
        <dbReference type="ChEBI" id="CHEBI:18420"/>
    </cofactor>
</comment>
<organism evidence="4 5">
    <name type="scientific">Planifilum fimeticola</name>
    <dbReference type="NCBI Taxonomy" id="201975"/>
    <lineage>
        <taxon>Bacteria</taxon>
        <taxon>Bacillati</taxon>
        <taxon>Bacillota</taxon>
        <taxon>Bacilli</taxon>
        <taxon>Bacillales</taxon>
        <taxon>Thermoactinomycetaceae</taxon>
        <taxon>Planifilum</taxon>
    </lineage>
</organism>
<dbReference type="InterPro" id="IPR015797">
    <property type="entry name" value="NUDIX_hydrolase-like_dom_sf"/>
</dbReference>
<comment type="caution">
    <text evidence="4">The sequence shown here is derived from an EMBL/GenBank/DDBJ whole genome shotgun (WGS) entry which is preliminary data.</text>
</comment>
<dbReference type="InterPro" id="IPR000086">
    <property type="entry name" value="NUDIX_hydrolase_dom"/>
</dbReference>
<dbReference type="AlphaFoldDB" id="A0A2T0LJ55"/>
<evidence type="ECO:0000313" key="4">
    <source>
        <dbReference type="EMBL" id="PRX42546.1"/>
    </source>
</evidence>
<dbReference type="SUPFAM" id="SSF55811">
    <property type="entry name" value="Nudix"/>
    <property type="match status" value="1"/>
</dbReference>
<protein>
    <submittedName>
        <fullName evidence="4">ADP-ribose pyrophosphatase YjhB (NUDIX family)</fullName>
    </submittedName>
</protein>
<evidence type="ECO:0000313" key="5">
    <source>
        <dbReference type="Proteomes" id="UP000237797"/>
    </source>
</evidence>
<name>A0A2T0LJ55_9BACL</name>
<dbReference type="InterPro" id="IPR020476">
    <property type="entry name" value="Nudix_hydrolase"/>
</dbReference>
<sequence length="139" mass="15237">MAATGIVLNRDGKVLLVRRRDNGNWEPPGGVVELDDSLEGAVAREVREESGIEVDVIRLSGVYKNVGAKGTHVVSLVFLCRAVGGKPTTGDETSEVGWFSAEEAMRLVSRERMRIRLQDALSGRETPAVRSFMTPEKRN</sequence>
<reference evidence="4 5" key="1">
    <citation type="submission" date="2018-03" db="EMBL/GenBank/DDBJ databases">
        <title>Genomic Encyclopedia of Archaeal and Bacterial Type Strains, Phase II (KMG-II): from individual species to whole genera.</title>
        <authorList>
            <person name="Goeker M."/>
        </authorList>
    </citation>
    <scope>NUCLEOTIDE SEQUENCE [LARGE SCALE GENOMIC DNA]</scope>
    <source>
        <strain evidence="4 5">DSM 44946</strain>
    </source>
</reference>
<dbReference type="PROSITE" id="PS51462">
    <property type="entry name" value="NUDIX"/>
    <property type="match status" value="1"/>
</dbReference>
<dbReference type="GO" id="GO:0016787">
    <property type="term" value="F:hydrolase activity"/>
    <property type="evidence" value="ECO:0007669"/>
    <property type="project" value="UniProtKB-KW"/>
</dbReference>
<dbReference type="PANTHER" id="PTHR43046">
    <property type="entry name" value="GDP-MANNOSE MANNOSYL HYDROLASE"/>
    <property type="match status" value="1"/>
</dbReference>
<dbReference type="Gene3D" id="3.90.79.10">
    <property type="entry name" value="Nucleoside Triphosphate Pyrophosphohydrolase"/>
    <property type="match status" value="1"/>
</dbReference>
<accession>A0A2T0LJ55</accession>
<feature type="domain" description="Nudix hydrolase" evidence="3">
    <location>
        <begin position="1"/>
        <end position="121"/>
    </location>
</feature>
<proteinExistence type="predicted"/>
<evidence type="ECO:0000256" key="1">
    <source>
        <dbReference type="ARBA" id="ARBA00001946"/>
    </source>
</evidence>
<dbReference type="Pfam" id="PF00293">
    <property type="entry name" value="NUDIX"/>
    <property type="match status" value="1"/>
</dbReference>
<dbReference type="PANTHER" id="PTHR43046:SF2">
    <property type="entry name" value="8-OXO-DGTP DIPHOSPHATASE-RELATED"/>
    <property type="match status" value="1"/>
</dbReference>
<keyword evidence="5" id="KW-1185">Reference proteome</keyword>
<evidence type="ECO:0000259" key="3">
    <source>
        <dbReference type="PROSITE" id="PS51462"/>
    </source>
</evidence>
<dbReference type="OrthoDB" id="9816289at2"/>
<gene>
    <name evidence="4" type="ORF">CLV97_10134</name>
</gene>
<keyword evidence="2" id="KW-0378">Hydrolase</keyword>
<evidence type="ECO:0000256" key="2">
    <source>
        <dbReference type="ARBA" id="ARBA00022801"/>
    </source>
</evidence>